<feature type="compositionally biased region" description="Low complexity" evidence="7">
    <location>
        <begin position="7"/>
        <end position="22"/>
    </location>
</feature>
<dbReference type="InterPro" id="IPR007219">
    <property type="entry name" value="XnlR_reg_dom"/>
</dbReference>
<accession>A0AAD4DG94</accession>
<feature type="compositionally biased region" description="Low complexity" evidence="7">
    <location>
        <begin position="86"/>
        <end position="109"/>
    </location>
</feature>
<evidence type="ECO:0000256" key="1">
    <source>
        <dbReference type="ARBA" id="ARBA00022723"/>
    </source>
</evidence>
<feature type="region of interest" description="Disordered" evidence="7">
    <location>
        <begin position="660"/>
        <end position="703"/>
    </location>
</feature>
<sequence length="874" mass="96982">MRSSPSNNHNIRNNAKNNSNRNRITHARATAKFLLSDRDHDGSPSSSKPRPVRPILPAQGHSASRLLQPAPFDADFSSSKRNNLSKKQQPQTLLQQNQQQQQQKTQQTPGEAIYSLSNASIRARKNALGMENIQRASQLYEDYIAKIKSVSESLPVAPQLTATTTTTYISQNDLLNSRLMDIDPSGLSNSNGSYNPYPSKPARPIPLGVKDFGPIEGLDRMLRSGMLHNLVQQYFTLIHPQFMIVHKNHFLFRFWNEYGPYPEAHEIHNQFNGKPCSENCQGDHGVDGSHGVCTAGVAPAPAPAPEAPPPPVKSNYKNSPLLLLSMMALVARHLNDRSPLKSTIEEKHKRVQRSLTLYSHDREVIEHRCREKLQEGRLQELMETDEHGHRDLDGEDYRDRGEQYFYWATELLKYEYENPSLTVIQSLLLLREYTVMAGSHTQAYMYGGTAITMALVLGWDRAHLSRNSRNGGDGASGVQGGMMGFATGSEEQKAAEDRQRDNKAKDEEQRLCWWQCFIVDRWMSAAYNRPVNIPVHVFDRTHLGPAPKIMTMPRNQSGDESSSTLTIQDRDALPMGSGIPSPRSQGLPPAPYRAKSFFDQQCRQALLLDDILAFLSTWLDELFVNPAEFDKLSGALDEWHRDLADWQTFPLSGIVAPAKSSGSSRPSGLSSQKLDVTNPVATLSNGGHRPGGNNRQQQPQEKRDVVQSTLLGITFHTLRILLFRPFLRTNLRHPPCLPSRASLTCAQSANAITSLAESLINLTDATVQPCLLMRHQFSLVTAAGVQLMNGSLEDEPRLSTPAKINLLKTLRILRDADRSSLGGKSVVGRDMSGNESHGESAGGGGGGGRGVRDGIHQVLRELFPGQVKHMPDLA</sequence>
<feature type="compositionally biased region" description="Low complexity" evidence="7">
    <location>
        <begin position="660"/>
        <end position="674"/>
    </location>
</feature>
<dbReference type="GO" id="GO:0006351">
    <property type="term" value="P:DNA-templated transcription"/>
    <property type="evidence" value="ECO:0007669"/>
    <property type="project" value="InterPro"/>
</dbReference>
<gene>
    <name evidence="9" type="ORF">BGZ95_006038</name>
</gene>
<evidence type="ECO:0000256" key="3">
    <source>
        <dbReference type="ARBA" id="ARBA00023015"/>
    </source>
</evidence>
<evidence type="ECO:0000313" key="9">
    <source>
        <dbReference type="EMBL" id="KAG0277385.1"/>
    </source>
</evidence>
<dbReference type="GO" id="GO:0003677">
    <property type="term" value="F:DNA binding"/>
    <property type="evidence" value="ECO:0007669"/>
    <property type="project" value="UniProtKB-KW"/>
</dbReference>
<feature type="region of interest" description="Disordered" evidence="7">
    <location>
        <begin position="1"/>
        <end position="111"/>
    </location>
</feature>
<keyword evidence="6" id="KW-0539">Nucleus</keyword>
<feature type="region of interest" description="Disordered" evidence="7">
    <location>
        <begin position="823"/>
        <end position="850"/>
    </location>
</feature>
<keyword evidence="3" id="KW-0805">Transcription regulation</keyword>
<evidence type="ECO:0000259" key="8">
    <source>
        <dbReference type="SMART" id="SM00906"/>
    </source>
</evidence>
<dbReference type="Proteomes" id="UP001194580">
    <property type="component" value="Unassembled WGS sequence"/>
</dbReference>
<dbReference type="AlphaFoldDB" id="A0AAD4DG94"/>
<evidence type="ECO:0000256" key="4">
    <source>
        <dbReference type="ARBA" id="ARBA00023125"/>
    </source>
</evidence>
<keyword evidence="2" id="KW-0862">Zinc</keyword>
<feature type="domain" description="Xylanolytic transcriptional activator regulatory" evidence="8">
    <location>
        <begin position="443"/>
        <end position="549"/>
    </location>
</feature>
<feature type="compositionally biased region" description="Gly residues" evidence="7">
    <location>
        <begin position="840"/>
        <end position="849"/>
    </location>
</feature>
<evidence type="ECO:0000313" key="10">
    <source>
        <dbReference type="Proteomes" id="UP001194580"/>
    </source>
</evidence>
<dbReference type="CDD" id="cd12148">
    <property type="entry name" value="fungal_TF_MHR"/>
    <property type="match status" value="1"/>
</dbReference>
<keyword evidence="5" id="KW-0804">Transcription</keyword>
<dbReference type="InterPro" id="IPR051615">
    <property type="entry name" value="Transcr_Regulatory_Elem"/>
</dbReference>
<dbReference type="PANTHER" id="PTHR31313:SF81">
    <property type="entry name" value="TY1 ENHANCER ACTIVATOR"/>
    <property type="match status" value="1"/>
</dbReference>
<dbReference type="GO" id="GO:0008270">
    <property type="term" value="F:zinc ion binding"/>
    <property type="evidence" value="ECO:0007669"/>
    <property type="project" value="InterPro"/>
</dbReference>
<keyword evidence="1" id="KW-0479">Metal-binding</keyword>
<keyword evidence="10" id="KW-1185">Reference proteome</keyword>
<proteinExistence type="predicted"/>
<evidence type="ECO:0000256" key="2">
    <source>
        <dbReference type="ARBA" id="ARBA00022833"/>
    </source>
</evidence>
<dbReference type="Pfam" id="PF04082">
    <property type="entry name" value="Fungal_trans"/>
    <property type="match status" value="1"/>
</dbReference>
<dbReference type="SMART" id="SM00906">
    <property type="entry name" value="Fungal_trans"/>
    <property type="match status" value="1"/>
</dbReference>
<dbReference type="PANTHER" id="PTHR31313">
    <property type="entry name" value="TY1 ENHANCER ACTIVATOR"/>
    <property type="match status" value="1"/>
</dbReference>
<dbReference type="EMBL" id="JAAAIL010000280">
    <property type="protein sequence ID" value="KAG0277385.1"/>
    <property type="molecule type" value="Genomic_DNA"/>
</dbReference>
<evidence type="ECO:0000256" key="5">
    <source>
        <dbReference type="ARBA" id="ARBA00023163"/>
    </source>
</evidence>
<comment type="caution">
    <text evidence="9">The sequence shown here is derived from an EMBL/GenBank/DDBJ whole genome shotgun (WGS) entry which is preliminary data.</text>
</comment>
<reference evidence="9" key="1">
    <citation type="journal article" date="2020" name="Fungal Divers.">
        <title>Resolving the Mortierellaceae phylogeny through synthesis of multi-gene phylogenetics and phylogenomics.</title>
        <authorList>
            <person name="Vandepol N."/>
            <person name="Liber J."/>
            <person name="Desiro A."/>
            <person name="Na H."/>
            <person name="Kennedy M."/>
            <person name="Barry K."/>
            <person name="Grigoriev I.V."/>
            <person name="Miller A.N."/>
            <person name="O'Donnell K."/>
            <person name="Stajich J.E."/>
            <person name="Bonito G."/>
        </authorList>
    </citation>
    <scope>NUCLEOTIDE SEQUENCE</scope>
    <source>
        <strain evidence="9">NRRL 28262</strain>
    </source>
</reference>
<protein>
    <recommendedName>
        <fullName evidence="8">Xylanolytic transcriptional activator regulatory domain-containing protein</fullName>
    </recommendedName>
</protein>
<name>A0AAD4DG94_9FUNG</name>
<organism evidence="9 10">
    <name type="scientific">Linnemannia exigua</name>
    <dbReference type="NCBI Taxonomy" id="604196"/>
    <lineage>
        <taxon>Eukaryota</taxon>
        <taxon>Fungi</taxon>
        <taxon>Fungi incertae sedis</taxon>
        <taxon>Mucoromycota</taxon>
        <taxon>Mortierellomycotina</taxon>
        <taxon>Mortierellomycetes</taxon>
        <taxon>Mortierellales</taxon>
        <taxon>Mortierellaceae</taxon>
        <taxon>Linnemannia</taxon>
    </lineage>
</organism>
<keyword evidence="4" id="KW-0238">DNA-binding</keyword>
<evidence type="ECO:0000256" key="6">
    <source>
        <dbReference type="ARBA" id="ARBA00023242"/>
    </source>
</evidence>
<evidence type="ECO:0000256" key="7">
    <source>
        <dbReference type="SAM" id="MobiDB-lite"/>
    </source>
</evidence>